<reference evidence="2" key="2">
    <citation type="submission" date="2024-06" db="EMBL/GenBank/DDBJ databases">
        <authorList>
            <person name="Petrova K.O."/>
            <person name="Toshchakov S.V."/>
            <person name="Boltjanskaja Y.V."/>
            <person name="Kevbrin V."/>
        </authorList>
    </citation>
    <scope>NUCLEOTIDE SEQUENCE</scope>
    <source>
        <strain evidence="2">Z-910T</strain>
    </source>
</reference>
<dbReference type="InterPro" id="IPR021136">
    <property type="entry name" value="Flagellar_hook_control-like_C"/>
</dbReference>
<protein>
    <submittedName>
        <fullName evidence="2">Flagellar hook-length control protein FliK</fullName>
    </submittedName>
</protein>
<keyword evidence="2" id="KW-0966">Cell projection</keyword>
<dbReference type="InterPro" id="IPR038610">
    <property type="entry name" value="FliK-like_C_sf"/>
</dbReference>
<evidence type="ECO:0000259" key="1">
    <source>
        <dbReference type="Pfam" id="PF02120"/>
    </source>
</evidence>
<evidence type="ECO:0000313" key="2">
    <source>
        <dbReference type="EMBL" id="XBX76219.1"/>
    </source>
</evidence>
<dbReference type="PANTHER" id="PTHR37533">
    <property type="entry name" value="FLAGELLAR HOOK-LENGTH CONTROL PROTEIN"/>
    <property type="match status" value="1"/>
</dbReference>
<reference evidence="2" key="1">
    <citation type="journal article" date="2013" name="Extremophiles">
        <title>Proteinivorax tanatarense gen. nov., sp. nov., an anaerobic, haloalkaliphilic, proteolytic bacterium isolated from a decaying algal bloom, and proposal of Proteinivoraceae fam. nov.</title>
        <authorList>
            <person name="Kevbrin V."/>
            <person name="Boltyanskaya Y."/>
            <person name="Zhilina T."/>
            <person name="Kolganova T."/>
            <person name="Lavrentjeva E."/>
            <person name="Kuznetsov B."/>
        </authorList>
    </citation>
    <scope>NUCLEOTIDE SEQUENCE</scope>
    <source>
        <strain evidence="2">Z-910T</strain>
    </source>
</reference>
<dbReference type="InterPro" id="IPR052563">
    <property type="entry name" value="FliK"/>
</dbReference>
<keyword evidence="2" id="KW-0282">Flagellum</keyword>
<dbReference type="AlphaFoldDB" id="A0AAU7VQ68"/>
<proteinExistence type="predicted"/>
<name>A0AAU7VQ68_9FIRM</name>
<dbReference type="PANTHER" id="PTHR37533:SF2">
    <property type="entry name" value="FLAGELLAR HOOK-LENGTH CONTROL PROTEIN"/>
    <property type="match status" value="1"/>
</dbReference>
<dbReference type="CDD" id="cd17470">
    <property type="entry name" value="T3SS_Flik_C"/>
    <property type="match status" value="1"/>
</dbReference>
<dbReference type="EMBL" id="CP158367">
    <property type="protein sequence ID" value="XBX76219.1"/>
    <property type="molecule type" value="Genomic_DNA"/>
</dbReference>
<accession>A0AAU7VQ68</accession>
<organism evidence="2">
    <name type="scientific">Proteinivorax tanatarense</name>
    <dbReference type="NCBI Taxonomy" id="1260629"/>
    <lineage>
        <taxon>Bacteria</taxon>
        <taxon>Bacillati</taxon>
        <taxon>Bacillota</taxon>
        <taxon>Clostridia</taxon>
        <taxon>Eubacteriales</taxon>
        <taxon>Proteinivoracaceae</taxon>
        <taxon>Proteinivorax</taxon>
    </lineage>
</organism>
<dbReference type="Pfam" id="PF02120">
    <property type="entry name" value="Flg_hook"/>
    <property type="match status" value="1"/>
</dbReference>
<dbReference type="RefSeq" id="WP_350344953.1">
    <property type="nucleotide sequence ID" value="NZ_CP158367.1"/>
</dbReference>
<sequence>MKIDLMTMLFPTLKSSSGLNLEDDFEETFGKALETEEIELLENMLSSIKDEEVEFLELVFLAIATDTQFIEQLNMDDEGANSLKKLVKSIEDNNLSKEQIANLKSVFDKHEQVKSMLEKNDLSIEQKPKLGEVKLRLNEKNDAQKFSKIAKQIEDTLTALNAKPNSESVSVAREKLMQTKSHLKINNPKNGYKPEGEQKISLYSRDMYINDKLTDSSHYNPENIDSKDEQKITLYSREKFKVDKKTDFTADKVKVNHSAVNETEQLSKTAAQIQERITPILSRPNYSLPAAATSEVLKLVSKNLPLVKKNGQASASIKLIPESLGEINISMSYEKGSLTVRMLAQNEQTYNNLQQQSQQLFEKLEQEGFEGADVDIAFDFGQQDENQKNTKFIAKNELEANELEESELSELPNVSI</sequence>
<keyword evidence="2" id="KW-0969">Cilium</keyword>
<feature type="domain" description="Flagellar hook-length control protein-like C-terminal" evidence="1">
    <location>
        <begin position="308"/>
        <end position="379"/>
    </location>
</feature>
<gene>
    <name evidence="2" type="ORF">PRVXT_001400</name>
</gene>
<dbReference type="Gene3D" id="3.30.750.140">
    <property type="match status" value="1"/>
</dbReference>